<name>A0ABV5FX63_9MICC</name>
<organism evidence="2 3">
    <name type="scientific">Citricoccus parietis</name>
    <dbReference type="NCBI Taxonomy" id="592307"/>
    <lineage>
        <taxon>Bacteria</taxon>
        <taxon>Bacillati</taxon>
        <taxon>Actinomycetota</taxon>
        <taxon>Actinomycetes</taxon>
        <taxon>Micrococcales</taxon>
        <taxon>Micrococcaceae</taxon>
        <taxon>Citricoccus</taxon>
    </lineage>
</organism>
<reference evidence="2 3" key="1">
    <citation type="submission" date="2024-09" db="EMBL/GenBank/DDBJ databases">
        <authorList>
            <person name="Sun Q."/>
            <person name="Mori K."/>
        </authorList>
    </citation>
    <scope>NUCLEOTIDE SEQUENCE [LARGE SCALE GENOMIC DNA]</scope>
    <source>
        <strain evidence="2 3">CCM 7609</strain>
    </source>
</reference>
<feature type="region of interest" description="Disordered" evidence="1">
    <location>
        <begin position="44"/>
        <end position="95"/>
    </location>
</feature>
<protein>
    <recommendedName>
        <fullName evidence="4">Secreted protein</fullName>
    </recommendedName>
</protein>
<proteinExistence type="predicted"/>
<evidence type="ECO:0000313" key="3">
    <source>
        <dbReference type="Proteomes" id="UP001589575"/>
    </source>
</evidence>
<dbReference type="Proteomes" id="UP001589575">
    <property type="component" value="Unassembled WGS sequence"/>
</dbReference>
<gene>
    <name evidence="2" type="ORF">ACFFX0_08685</name>
</gene>
<evidence type="ECO:0000313" key="2">
    <source>
        <dbReference type="EMBL" id="MFB9071266.1"/>
    </source>
</evidence>
<feature type="compositionally biased region" description="Pro residues" evidence="1">
    <location>
        <begin position="54"/>
        <end position="71"/>
    </location>
</feature>
<comment type="caution">
    <text evidence="2">The sequence shown here is derived from an EMBL/GenBank/DDBJ whole genome shotgun (WGS) entry which is preliminary data.</text>
</comment>
<evidence type="ECO:0008006" key="4">
    <source>
        <dbReference type="Google" id="ProtNLM"/>
    </source>
</evidence>
<sequence>MGWSPPSACSWAWPPACVPGAVPGIEACLTRGWPVPGTPVDWNICPPFSQQPLPQQPLPPPPPPSPTPPVRRSPSGCPRCPVPAAPARMWRPPPS</sequence>
<keyword evidence="3" id="KW-1185">Reference proteome</keyword>
<feature type="compositionally biased region" description="Low complexity" evidence="1">
    <location>
        <begin position="85"/>
        <end position="95"/>
    </location>
</feature>
<evidence type="ECO:0000256" key="1">
    <source>
        <dbReference type="SAM" id="MobiDB-lite"/>
    </source>
</evidence>
<dbReference type="EMBL" id="JBHMFI010000001">
    <property type="protein sequence ID" value="MFB9071266.1"/>
    <property type="molecule type" value="Genomic_DNA"/>
</dbReference>
<accession>A0ABV5FX63</accession>